<evidence type="ECO:0000256" key="3">
    <source>
        <dbReference type="ARBA" id="ARBA00022475"/>
    </source>
</evidence>
<dbReference type="PANTHER" id="PTHR43528:SF5">
    <property type="entry name" value="PROLINE_BETAINE TRANSPORTER"/>
    <property type="match status" value="1"/>
</dbReference>
<evidence type="ECO:0000256" key="2">
    <source>
        <dbReference type="ARBA" id="ARBA00022448"/>
    </source>
</evidence>
<evidence type="ECO:0000256" key="8">
    <source>
        <dbReference type="SAM" id="Phobius"/>
    </source>
</evidence>
<protein>
    <submittedName>
        <fullName evidence="10">Alpha-ketoglutarate permease</fullName>
    </submittedName>
</protein>
<feature type="transmembrane region" description="Helical" evidence="8">
    <location>
        <begin position="98"/>
        <end position="117"/>
    </location>
</feature>
<evidence type="ECO:0000256" key="6">
    <source>
        <dbReference type="ARBA" id="ARBA00022989"/>
    </source>
</evidence>
<sequence>MTSASHDAPIDAARPQQGALVRGRLGSIVGGCVGNLIEWYDFLVYSIFSVYFASSFFPQGDQTAQLLNASAVAAVGYVARPLGSWLMGRYADRNGRRAALALSVSLMCGGSLLIAMTPTYATIGVAAPVLLVAARLLQGLSMGGEYGTSATYLSEMAPRHRRGFFIGFLQVSVVCGQLVALALLLFLQHVILRPGQMEAWGWRIPFVIGGALSLFALYLRRGIAETEAFEGSRSKEATRGSFRSLLAHRRAILLATGITVGGTISFYTYTVYMQKFMVNTVGMSREAASLTAAGALLCYLPLQPLFGFVSDLIGRRPVLLFFGAAGAALTVPLLTAMSHAASVQQAFALNFAGLIILSGFTSIHMLVKSELFPAEVRALGVGLPYAIVTAVLGGTTEWFALQVKAIGHEDWFYWYVAGAALISLIVYLVMPETRWSSRLEDASGQPREPHQP</sequence>
<feature type="transmembrane region" description="Helical" evidence="8">
    <location>
        <begin position="123"/>
        <end position="143"/>
    </location>
</feature>
<dbReference type="EMBL" id="BMJQ01000030">
    <property type="protein sequence ID" value="GGF49598.1"/>
    <property type="molecule type" value="Genomic_DNA"/>
</dbReference>
<dbReference type="FunFam" id="1.20.1250.20:FF:000001">
    <property type="entry name" value="Dicarboxylate MFS transporter"/>
    <property type="match status" value="1"/>
</dbReference>
<keyword evidence="5" id="KW-0769">Symport</keyword>
<dbReference type="Gene3D" id="1.20.1250.20">
    <property type="entry name" value="MFS general substrate transporter like domains"/>
    <property type="match status" value="1"/>
</dbReference>
<dbReference type="PROSITE" id="PS00217">
    <property type="entry name" value="SUGAR_TRANSPORT_2"/>
    <property type="match status" value="1"/>
</dbReference>
<feature type="transmembrane region" description="Helical" evidence="8">
    <location>
        <begin position="164"/>
        <end position="187"/>
    </location>
</feature>
<dbReference type="AlphaFoldDB" id="A0A8J2Z0C4"/>
<keyword evidence="3" id="KW-1003">Cell membrane</keyword>
<dbReference type="SUPFAM" id="SSF103473">
    <property type="entry name" value="MFS general substrate transporter"/>
    <property type="match status" value="1"/>
</dbReference>
<evidence type="ECO:0000256" key="7">
    <source>
        <dbReference type="ARBA" id="ARBA00023136"/>
    </source>
</evidence>
<evidence type="ECO:0000256" key="1">
    <source>
        <dbReference type="ARBA" id="ARBA00004651"/>
    </source>
</evidence>
<evidence type="ECO:0000259" key="9">
    <source>
        <dbReference type="PROSITE" id="PS50850"/>
    </source>
</evidence>
<feature type="transmembrane region" description="Helical" evidence="8">
    <location>
        <begin position="412"/>
        <end position="430"/>
    </location>
</feature>
<comment type="subcellular location">
    <subcellularLocation>
        <location evidence="1">Cell membrane</location>
        <topology evidence="1">Multi-pass membrane protein</topology>
    </subcellularLocation>
</comment>
<keyword evidence="7 8" id="KW-0472">Membrane</keyword>
<dbReference type="InterPro" id="IPR036259">
    <property type="entry name" value="MFS_trans_sf"/>
</dbReference>
<dbReference type="RefSeq" id="WP_189052376.1">
    <property type="nucleotide sequence ID" value="NZ_BMJQ01000030.1"/>
</dbReference>
<organism evidence="10 11">
    <name type="scientific">Aliidongia dinghuensis</name>
    <dbReference type="NCBI Taxonomy" id="1867774"/>
    <lineage>
        <taxon>Bacteria</taxon>
        <taxon>Pseudomonadati</taxon>
        <taxon>Pseudomonadota</taxon>
        <taxon>Alphaproteobacteria</taxon>
        <taxon>Rhodospirillales</taxon>
        <taxon>Dongiaceae</taxon>
        <taxon>Aliidongia</taxon>
    </lineage>
</organism>
<dbReference type="InterPro" id="IPR020846">
    <property type="entry name" value="MFS_dom"/>
</dbReference>
<feature type="transmembrane region" description="Helical" evidence="8">
    <location>
        <begin position="287"/>
        <end position="306"/>
    </location>
</feature>
<comment type="caution">
    <text evidence="10">The sequence shown here is derived from an EMBL/GenBank/DDBJ whole genome shotgun (WGS) entry which is preliminary data.</text>
</comment>
<feature type="transmembrane region" description="Helical" evidence="8">
    <location>
        <begin position="379"/>
        <end position="400"/>
    </location>
</feature>
<dbReference type="InterPro" id="IPR051084">
    <property type="entry name" value="H+-coupled_symporters"/>
</dbReference>
<dbReference type="InterPro" id="IPR005828">
    <property type="entry name" value="MFS_sugar_transport-like"/>
</dbReference>
<dbReference type="PROSITE" id="PS50850">
    <property type="entry name" value="MFS"/>
    <property type="match status" value="1"/>
</dbReference>
<keyword evidence="4 8" id="KW-0812">Transmembrane</keyword>
<dbReference type="Proteomes" id="UP000646365">
    <property type="component" value="Unassembled WGS sequence"/>
</dbReference>
<feature type="transmembrane region" description="Helical" evidence="8">
    <location>
        <begin position="199"/>
        <end position="219"/>
    </location>
</feature>
<keyword evidence="6 8" id="KW-1133">Transmembrane helix</keyword>
<evidence type="ECO:0000313" key="10">
    <source>
        <dbReference type="EMBL" id="GGF49598.1"/>
    </source>
</evidence>
<evidence type="ECO:0000313" key="11">
    <source>
        <dbReference type="Proteomes" id="UP000646365"/>
    </source>
</evidence>
<reference evidence="10" key="2">
    <citation type="submission" date="2020-09" db="EMBL/GenBank/DDBJ databases">
        <authorList>
            <person name="Sun Q."/>
            <person name="Zhou Y."/>
        </authorList>
    </citation>
    <scope>NUCLEOTIDE SEQUENCE</scope>
    <source>
        <strain evidence="10">CGMCC 1.15725</strain>
    </source>
</reference>
<dbReference type="GO" id="GO:0005886">
    <property type="term" value="C:plasma membrane"/>
    <property type="evidence" value="ECO:0007669"/>
    <property type="project" value="UniProtKB-SubCell"/>
</dbReference>
<dbReference type="CDD" id="cd17367">
    <property type="entry name" value="MFS_KgtP"/>
    <property type="match status" value="1"/>
</dbReference>
<gene>
    <name evidence="10" type="primary">kgtP</name>
    <name evidence="10" type="ORF">GCM10011611_65030</name>
</gene>
<reference evidence="10" key="1">
    <citation type="journal article" date="2014" name="Int. J. Syst. Evol. Microbiol.">
        <title>Complete genome sequence of Corynebacterium casei LMG S-19264T (=DSM 44701T), isolated from a smear-ripened cheese.</title>
        <authorList>
            <consortium name="US DOE Joint Genome Institute (JGI-PGF)"/>
            <person name="Walter F."/>
            <person name="Albersmeier A."/>
            <person name="Kalinowski J."/>
            <person name="Ruckert C."/>
        </authorList>
    </citation>
    <scope>NUCLEOTIDE SEQUENCE</scope>
    <source>
        <strain evidence="10">CGMCC 1.15725</strain>
    </source>
</reference>
<dbReference type="InterPro" id="IPR005829">
    <property type="entry name" value="Sugar_transporter_CS"/>
</dbReference>
<feature type="domain" description="Major facilitator superfamily (MFS) profile" evidence="9">
    <location>
        <begin position="27"/>
        <end position="434"/>
    </location>
</feature>
<evidence type="ECO:0000256" key="5">
    <source>
        <dbReference type="ARBA" id="ARBA00022847"/>
    </source>
</evidence>
<feature type="transmembrane region" description="Helical" evidence="8">
    <location>
        <begin position="251"/>
        <end position="272"/>
    </location>
</feature>
<dbReference type="Pfam" id="PF00083">
    <property type="entry name" value="Sugar_tr"/>
    <property type="match status" value="2"/>
</dbReference>
<proteinExistence type="predicted"/>
<name>A0A8J2Z0C4_9PROT</name>
<keyword evidence="11" id="KW-1185">Reference proteome</keyword>
<keyword evidence="2" id="KW-0813">Transport</keyword>
<feature type="transmembrane region" description="Helical" evidence="8">
    <location>
        <begin position="347"/>
        <end position="367"/>
    </location>
</feature>
<dbReference type="GO" id="GO:0015293">
    <property type="term" value="F:symporter activity"/>
    <property type="evidence" value="ECO:0007669"/>
    <property type="project" value="UniProtKB-KW"/>
</dbReference>
<feature type="transmembrane region" description="Helical" evidence="8">
    <location>
        <begin position="318"/>
        <end position="341"/>
    </location>
</feature>
<evidence type="ECO:0000256" key="4">
    <source>
        <dbReference type="ARBA" id="ARBA00022692"/>
    </source>
</evidence>
<accession>A0A8J2Z0C4</accession>
<dbReference type="PANTHER" id="PTHR43528">
    <property type="entry name" value="ALPHA-KETOGLUTARATE PERMEASE"/>
    <property type="match status" value="1"/>
</dbReference>